<dbReference type="GO" id="GO:0000149">
    <property type="term" value="F:SNARE binding"/>
    <property type="evidence" value="ECO:0007669"/>
    <property type="project" value="TreeGrafter"/>
</dbReference>
<evidence type="ECO:0000256" key="1">
    <source>
        <dbReference type="ARBA" id="ARBA00023054"/>
    </source>
</evidence>
<dbReference type="GO" id="GO:0032991">
    <property type="term" value="C:protein-containing complex"/>
    <property type="evidence" value="ECO:0007669"/>
    <property type="project" value="UniProtKB-ARBA"/>
</dbReference>
<keyword evidence="1" id="KW-0175">Coiled coil</keyword>
<evidence type="ECO:0000313" key="2">
    <source>
        <dbReference type="EMBL" id="MBX27498.1"/>
    </source>
</evidence>
<dbReference type="GO" id="GO:0005768">
    <property type="term" value="C:endosome"/>
    <property type="evidence" value="ECO:0007669"/>
    <property type="project" value="TreeGrafter"/>
</dbReference>
<dbReference type="EMBL" id="GGEC01047014">
    <property type="protein sequence ID" value="MBX27498.1"/>
    <property type="molecule type" value="Transcribed_RNA"/>
</dbReference>
<dbReference type="Pfam" id="PF10186">
    <property type="entry name" value="ATG14"/>
    <property type="match status" value="1"/>
</dbReference>
<sequence length="171" mass="19410">MSYDLSVKYGLLESANNVLERNQVEQLEKFYPNHICTQSSRHMALTSEVLHKQSVIIKRVCKLFPQRRVDTDGERKDGFSGQYYQISNARLPRELDPHSVPSVELAASLGYMVQLLNLVCRYLAAPALHNSGFAGSCSRIWQRDSYWNACPSRRYIVPTTMANFSLSSSST</sequence>
<dbReference type="PANTHER" id="PTHR15157:SF5">
    <property type="entry name" value="UV RADIATION RESISTANCE-ASSOCIATED GENE PROTEIN"/>
    <property type="match status" value="1"/>
</dbReference>
<organism evidence="2">
    <name type="scientific">Rhizophora mucronata</name>
    <name type="common">Asiatic mangrove</name>
    <dbReference type="NCBI Taxonomy" id="61149"/>
    <lineage>
        <taxon>Eukaryota</taxon>
        <taxon>Viridiplantae</taxon>
        <taxon>Streptophyta</taxon>
        <taxon>Embryophyta</taxon>
        <taxon>Tracheophyta</taxon>
        <taxon>Spermatophyta</taxon>
        <taxon>Magnoliopsida</taxon>
        <taxon>eudicotyledons</taxon>
        <taxon>Gunneridae</taxon>
        <taxon>Pentapetalae</taxon>
        <taxon>rosids</taxon>
        <taxon>fabids</taxon>
        <taxon>Malpighiales</taxon>
        <taxon>Rhizophoraceae</taxon>
        <taxon>Rhizophora</taxon>
    </lineage>
</organism>
<proteinExistence type="predicted"/>
<reference evidence="2" key="1">
    <citation type="submission" date="2018-02" db="EMBL/GenBank/DDBJ databases">
        <title>Rhizophora mucronata_Transcriptome.</title>
        <authorList>
            <person name="Meera S.P."/>
            <person name="Sreeshan A."/>
            <person name="Augustine A."/>
        </authorList>
    </citation>
    <scope>NUCLEOTIDE SEQUENCE</scope>
    <source>
        <tissue evidence="2">Leaf</tissue>
    </source>
</reference>
<dbReference type="AlphaFoldDB" id="A0A2P2MBB9"/>
<dbReference type="GO" id="GO:0000323">
    <property type="term" value="C:lytic vacuole"/>
    <property type="evidence" value="ECO:0007669"/>
    <property type="project" value="TreeGrafter"/>
</dbReference>
<accession>A0A2P2MBB9</accession>
<dbReference type="GO" id="GO:0035493">
    <property type="term" value="P:SNARE complex assembly"/>
    <property type="evidence" value="ECO:0007669"/>
    <property type="project" value="TreeGrafter"/>
</dbReference>
<name>A0A2P2MBB9_RHIMU</name>
<dbReference type="InterPro" id="IPR018791">
    <property type="entry name" value="UV_resistance/autophagy_Atg14"/>
</dbReference>
<protein>
    <submittedName>
        <fullName evidence="2">Uncharacterized protein MANES_18G101600</fullName>
    </submittedName>
</protein>
<dbReference type="PANTHER" id="PTHR15157">
    <property type="entry name" value="UV RADIATION RESISTANCE-ASSOCIATED GENE PROTEIN"/>
    <property type="match status" value="1"/>
</dbReference>